<dbReference type="GO" id="GO:0002161">
    <property type="term" value="F:aminoacyl-tRNA deacylase activity"/>
    <property type="evidence" value="ECO:0007669"/>
    <property type="project" value="InterPro"/>
</dbReference>
<reference evidence="2" key="1">
    <citation type="journal article" date="2011" name="Genome Res.">
        <title>Phylogeny-wide analysis of social amoeba genomes highlights ancient origins for complex intercellular communication.</title>
        <authorList>
            <person name="Heidel A.J."/>
            <person name="Lawal H.M."/>
            <person name="Felder M."/>
            <person name="Schilde C."/>
            <person name="Helps N.R."/>
            <person name="Tunggal B."/>
            <person name="Rivero F."/>
            <person name="John U."/>
            <person name="Schleicher M."/>
            <person name="Eichinger L."/>
            <person name="Platzer M."/>
            <person name="Noegel A.A."/>
            <person name="Schaap P."/>
            <person name="Gloeckner G."/>
        </authorList>
    </citation>
    <scope>NUCLEOTIDE SEQUENCE [LARGE SCALE GENOMIC DNA]</scope>
    <source>
        <strain evidence="2">SH3</strain>
    </source>
</reference>
<dbReference type="InterPro" id="IPR036754">
    <property type="entry name" value="YbaK/aa-tRNA-synt-asso_dom_sf"/>
</dbReference>
<sequence length="245" mass="27859">MGDNERLNQLKNRQNDILERLQAMADKVADMLPIQEITPIQKRIDDYATNISLKHEMARVPKTYYSWTLEKRAAYLKAPSIHNLCKSIIVENINCVNQNTDDPFNSRFYCIIIQYTTKLQNQKILKFVKGLSTDNSSLSKANYRFTMAQSEDSNRLTGFEYNAVCPIGTAVPIPIIISNKILELPNPIVWLGGGEVDLKLVVDINDFKQSTELNTGTKVFVADVVYDQQYNSNDANVTNNNNDEE</sequence>
<protein>
    <recommendedName>
        <fullName evidence="3">YbaK/aminoacyl-tRNA synthetase-associated domain-containing protein</fullName>
    </recommendedName>
</protein>
<dbReference type="STRING" id="1054147.F4Q954"/>
<evidence type="ECO:0000313" key="2">
    <source>
        <dbReference type="Proteomes" id="UP000007797"/>
    </source>
</evidence>
<dbReference type="KEGG" id="dfa:DFA_10053"/>
<dbReference type="CDD" id="cd04332">
    <property type="entry name" value="YbaK_like"/>
    <property type="match status" value="1"/>
</dbReference>
<evidence type="ECO:0008006" key="3">
    <source>
        <dbReference type="Google" id="ProtNLM"/>
    </source>
</evidence>
<dbReference type="OMA" id="MENTHCT"/>
<gene>
    <name evidence="1" type="ORF">DFA_10053</name>
</gene>
<dbReference type="Gene3D" id="3.90.960.10">
    <property type="entry name" value="YbaK/aminoacyl-tRNA synthetase-associated domain"/>
    <property type="match status" value="1"/>
</dbReference>
<name>F4Q954_CACFS</name>
<dbReference type="PANTHER" id="PTHR30411">
    <property type="entry name" value="CYTOPLASMIC PROTEIN"/>
    <property type="match status" value="1"/>
</dbReference>
<dbReference type="OrthoDB" id="1058301at2759"/>
<evidence type="ECO:0000313" key="1">
    <source>
        <dbReference type="EMBL" id="EGG15223.1"/>
    </source>
</evidence>
<dbReference type="RefSeq" id="XP_004351943.1">
    <property type="nucleotide sequence ID" value="XM_004351891.1"/>
</dbReference>
<dbReference type="Proteomes" id="UP000007797">
    <property type="component" value="Unassembled WGS sequence"/>
</dbReference>
<dbReference type="AlphaFoldDB" id="F4Q954"/>
<organism evidence="1 2">
    <name type="scientific">Cavenderia fasciculata</name>
    <name type="common">Slime mold</name>
    <name type="synonym">Dictyostelium fasciculatum</name>
    <dbReference type="NCBI Taxonomy" id="261658"/>
    <lineage>
        <taxon>Eukaryota</taxon>
        <taxon>Amoebozoa</taxon>
        <taxon>Evosea</taxon>
        <taxon>Eumycetozoa</taxon>
        <taxon>Dictyostelia</taxon>
        <taxon>Acytosteliales</taxon>
        <taxon>Cavenderiaceae</taxon>
        <taxon>Cavenderia</taxon>
    </lineage>
</organism>
<accession>F4Q954</accession>
<dbReference type="EMBL" id="GL883026">
    <property type="protein sequence ID" value="EGG15223.1"/>
    <property type="molecule type" value="Genomic_DNA"/>
</dbReference>
<proteinExistence type="predicted"/>
<dbReference type="PANTHER" id="PTHR30411:SF4">
    <property type="entry name" value="YBAK_AMINOACYL-TRNA SYNTHETASE-ASSOCIATED DOMAIN-CONTAINING PROTEIN"/>
    <property type="match status" value="1"/>
</dbReference>
<dbReference type="SUPFAM" id="SSF55826">
    <property type="entry name" value="YbaK/ProRS associated domain"/>
    <property type="match status" value="1"/>
</dbReference>
<keyword evidence="2" id="KW-1185">Reference proteome</keyword>
<dbReference type="GeneID" id="14867491"/>